<dbReference type="InterPro" id="IPR011922">
    <property type="entry name" value="Cell_div_FtsL"/>
</dbReference>
<keyword evidence="4" id="KW-0812">Transmembrane</keyword>
<keyword evidence="2" id="KW-1003">Cell membrane</keyword>
<dbReference type="HOGENOM" id="CLU_2105402_0_0_6"/>
<gene>
    <name evidence="9" type="ORF">LO80_03530</name>
</gene>
<evidence type="ECO:0000256" key="2">
    <source>
        <dbReference type="ARBA" id="ARBA00022475"/>
    </source>
</evidence>
<evidence type="ECO:0000256" key="6">
    <source>
        <dbReference type="ARBA" id="ARBA00023136"/>
    </source>
</evidence>
<dbReference type="RefSeq" id="WP_040008611.1">
    <property type="nucleotide sequence ID" value="NZ_CP009574.1"/>
</dbReference>
<dbReference type="GO" id="GO:0005886">
    <property type="term" value="C:plasma membrane"/>
    <property type="evidence" value="ECO:0007669"/>
    <property type="project" value="UniProtKB-SubCell"/>
</dbReference>
<evidence type="ECO:0000256" key="5">
    <source>
        <dbReference type="ARBA" id="ARBA00022989"/>
    </source>
</evidence>
<dbReference type="Pfam" id="PF04999">
    <property type="entry name" value="FtsL"/>
    <property type="match status" value="1"/>
</dbReference>
<keyword evidence="5" id="KW-1133">Transmembrane helix</keyword>
<keyword evidence="3 9" id="KW-0132">Cell division</keyword>
<evidence type="ECO:0000313" key="9">
    <source>
        <dbReference type="EMBL" id="AIT09128.1"/>
    </source>
</evidence>
<evidence type="ECO:0000313" key="10">
    <source>
        <dbReference type="Proteomes" id="UP000029672"/>
    </source>
</evidence>
<dbReference type="OrthoDB" id="5605583at2"/>
<dbReference type="Proteomes" id="UP000029672">
    <property type="component" value="Chromosome"/>
</dbReference>
<comment type="subcellular location">
    <subcellularLocation>
        <location evidence="1">Cell membrane</location>
        <topology evidence="1">Single-pass type II membrane protein</topology>
    </subcellularLocation>
</comment>
<sequence length="116" mass="13557">MMLTNRQIRIRLFESLKNSFFRKTVGISFALLFVLLVTAFSVIVVRFEYKLQLDKQKTLIVEDTKLDEEWSQIVLEYSSLATPTAVEKFAEKEKMSLPTKKDLRFLNKQSEGTDDE</sequence>
<evidence type="ECO:0000256" key="7">
    <source>
        <dbReference type="ARBA" id="ARBA00023306"/>
    </source>
</evidence>
<keyword evidence="6" id="KW-0472">Membrane</keyword>
<evidence type="ECO:0000256" key="1">
    <source>
        <dbReference type="ARBA" id="ARBA00004401"/>
    </source>
</evidence>
<dbReference type="AlphaFoldDB" id="A0A097ENI7"/>
<dbReference type="STRING" id="1547445.LO80_03530"/>
<dbReference type="NCBIfam" id="TIGR02209">
    <property type="entry name" value="ftsL_broad"/>
    <property type="match status" value="1"/>
</dbReference>
<dbReference type="GO" id="GO:0051301">
    <property type="term" value="P:cell division"/>
    <property type="evidence" value="ECO:0007669"/>
    <property type="project" value="UniProtKB-KW"/>
</dbReference>
<evidence type="ECO:0000256" key="4">
    <source>
        <dbReference type="ARBA" id="ARBA00022692"/>
    </source>
</evidence>
<proteinExistence type="predicted"/>
<dbReference type="EMBL" id="CP009574">
    <property type="protein sequence ID" value="AIT09128.1"/>
    <property type="molecule type" value="Genomic_DNA"/>
</dbReference>
<keyword evidence="7" id="KW-0131">Cell cycle</keyword>
<evidence type="ECO:0000256" key="3">
    <source>
        <dbReference type="ARBA" id="ARBA00022618"/>
    </source>
</evidence>
<dbReference type="KEGG" id="frf:LO80_03530"/>
<accession>A0A097ENI7</accession>
<reference evidence="9 10" key="1">
    <citation type="submission" date="2014-10" db="EMBL/GenBank/DDBJ databases">
        <title>Whole genome sequence of Francisella endociliophora strain FSC1006, isolated from a laboratory culture of the marine ciliate Euplotes raikovi.</title>
        <authorList>
            <person name="Granberg M."/>
            <person name="Backman S."/>
            <person name="Lundmark E."/>
            <person name="Nilsson E."/>
            <person name="Karlsson E."/>
            <person name="Thelaus J."/>
            <person name="Ohrman C."/>
            <person name="Larkeryd A."/>
            <person name="Stenberg P."/>
        </authorList>
    </citation>
    <scope>NUCLEOTIDE SEQUENCE [LARGE SCALE GENOMIC DNA]</scope>
    <source>
        <strain evidence="9 10">FSC1006</strain>
    </source>
</reference>
<evidence type="ECO:0000256" key="8">
    <source>
        <dbReference type="NCBIfam" id="TIGR02209"/>
    </source>
</evidence>
<name>A0A097ENI7_9GAMM</name>
<dbReference type="eggNOG" id="COG3116">
    <property type="taxonomic scope" value="Bacteria"/>
</dbReference>
<protein>
    <recommendedName>
        <fullName evidence="8">Cell division protein FtsL</fullName>
    </recommendedName>
</protein>
<organism evidence="9 10">
    <name type="scientific">Candidatus Francisella endociliophora</name>
    <dbReference type="NCBI Taxonomy" id="653937"/>
    <lineage>
        <taxon>Bacteria</taxon>
        <taxon>Pseudomonadati</taxon>
        <taxon>Pseudomonadota</taxon>
        <taxon>Gammaproteobacteria</taxon>
        <taxon>Thiotrichales</taxon>
        <taxon>Francisellaceae</taxon>
        <taxon>Francisella</taxon>
    </lineage>
</organism>
<keyword evidence="10" id="KW-1185">Reference proteome</keyword>